<dbReference type="InterPro" id="IPR050131">
    <property type="entry name" value="Peptidase_S8_subtilisin-like"/>
</dbReference>
<sequence length="439" mass="43762">MTSGTRRIRPLTLVLITVLTALVTSAPPASALPSGTTPGDPSRVTAVLETEGECVRSPAATVSTPSAAAQVLQPGRVWALTRGSGVVVAVLDTGFDRSSPQLKERLVLGPNEVGQGPTSTDCVGHGTFVAGLIAATARTGTTVAGIAPQARVYGIKVTDDVGATAPDVIARGIRDALRKGARIIDVSVVSSRSSAKLKKAVAEAVEAGAIVIAPASADDQSLQDPVYPAALDDVLAVGDSMAGSTGTASAVKADLTAPGQAVLSTCPGGVCVGTGAAYAAALVAGTAALMDAYHPGLSREQRLARLTGTAYPVEAGESTQAAYGVIDPFAAVSAVLPAEIGAAPVVVAAPATVAPMAPRGAAPAVSTALIEALTCLALLALALAAVVVGRALRARRRETRARRAQERQARDQTAMDAGSIGTPEVSASVGDAVLPTGRA</sequence>
<keyword evidence="7" id="KW-0812">Transmembrane</keyword>
<dbReference type="Gene3D" id="3.40.50.200">
    <property type="entry name" value="Peptidase S8/S53 domain"/>
    <property type="match status" value="1"/>
</dbReference>
<name>A0ABS5TTX0_9ACTN</name>
<evidence type="ECO:0000256" key="6">
    <source>
        <dbReference type="SAM" id="MobiDB-lite"/>
    </source>
</evidence>
<evidence type="ECO:0000256" key="2">
    <source>
        <dbReference type="ARBA" id="ARBA00022670"/>
    </source>
</evidence>
<comment type="caution">
    <text evidence="10">The sequence shown here is derived from an EMBL/GenBank/DDBJ whole genome shotgun (WGS) entry which is preliminary data.</text>
</comment>
<evidence type="ECO:0000256" key="7">
    <source>
        <dbReference type="SAM" id="Phobius"/>
    </source>
</evidence>
<dbReference type="InterPro" id="IPR015500">
    <property type="entry name" value="Peptidase_S8_subtilisin-rel"/>
</dbReference>
<dbReference type="PANTHER" id="PTHR43806">
    <property type="entry name" value="PEPTIDASE S8"/>
    <property type="match status" value="1"/>
</dbReference>
<dbReference type="InterPro" id="IPR000209">
    <property type="entry name" value="Peptidase_S8/S53_dom"/>
</dbReference>
<evidence type="ECO:0000256" key="3">
    <source>
        <dbReference type="ARBA" id="ARBA00022801"/>
    </source>
</evidence>
<feature type="transmembrane region" description="Helical" evidence="7">
    <location>
        <begin position="368"/>
        <end position="392"/>
    </location>
</feature>
<evidence type="ECO:0000256" key="4">
    <source>
        <dbReference type="ARBA" id="ARBA00022825"/>
    </source>
</evidence>
<protein>
    <submittedName>
        <fullName evidence="10">S8 family serine peptidase</fullName>
    </submittedName>
</protein>
<dbReference type="InterPro" id="IPR036852">
    <property type="entry name" value="Peptidase_S8/S53_dom_sf"/>
</dbReference>
<evidence type="ECO:0000256" key="5">
    <source>
        <dbReference type="PROSITE-ProRule" id="PRU01240"/>
    </source>
</evidence>
<feature type="domain" description="Peptidase S8/S53" evidence="9">
    <location>
        <begin position="83"/>
        <end position="310"/>
    </location>
</feature>
<dbReference type="Pfam" id="PF00082">
    <property type="entry name" value="Peptidase_S8"/>
    <property type="match status" value="1"/>
</dbReference>
<comment type="similarity">
    <text evidence="1 5">Belongs to the peptidase S8 family.</text>
</comment>
<keyword evidence="4" id="KW-0720">Serine protease</keyword>
<accession>A0ABS5TTX0</accession>
<dbReference type="PRINTS" id="PR00723">
    <property type="entry name" value="SUBTILISIN"/>
</dbReference>
<dbReference type="EMBL" id="JAHBAY010000026">
    <property type="protein sequence ID" value="MBT0774256.1"/>
    <property type="molecule type" value="Genomic_DNA"/>
</dbReference>
<dbReference type="PROSITE" id="PS00137">
    <property type="entry name" value="SUBTILASE_HIS"/>
    <property type="match status" value="1"/>
</dbReference>
<gene>
    <name evidence="10" type="ORF">KIH74_35260</name>
</gene>
<dbReference type="PANTHER" id="PTHR43806:SF11">
    <property type="entry name" value="CEREVISIN-RELATED"/>
    <property type="match status" value="1"/>
</dbReference>
<keyword evidence="7" id="KW-0472">Membrane</keyword>
<evidence type="ECO:0000313" key="11">
    <source>
        <dbReference type="Proteomes" id="UP001197247"/>
    </source>
</evidence>
<evidence type="ECO:0000313" key="10">
    <source>
        <dbReference type="EMBL" id="MBT0774256.1"/>
    </source>
</evidence>
<dbReference type="SUPFAM" id="SSF52743">
    <property type="entry name" value="Subtilisin-like"/>
    <property type="match status" value="1"/>
</dbReference>
<evidence type="ECO:0000256" key="8">
    <source>
        <dbReference type="SAM" id="SignalP"/>
    </source>
</evidence>
<dbReference type="PROSITE" id="PS51892">
    <property type="entry name" value="SUBTILASE"/>
    <property type="match status" value="1"/>
</dbReference>
<organism evidence="10 11">
    <name type="scientific">Kineosporia corallincola</name>
    <dbReference type="NCBI Taxonomy" id="2835133"/>
    <lineage>
        <taxon>Bacteria</taxon>
        <taxon>Bacillati</taxon>
        <taxon>Actinomycetota</taxon>
        <taxon>Actinomycetes</taxon>
        <taxon>Kineosporiales</taxon>
        <taxon>Kineosporiaceae</taxon>
        <taxon>Kineosporia</taxon>
    </lineage>
</organism>
<evidence type="ECO:0000259" key="9">
    <source>
        <dbReference type="Pfam" id="PF00082"/>
    </source>
</evidence>
<dbReference type="RefSeq" id="WP_214160795.1">
    <property type="nucleotide sequence ID" value="NZ_JAHBAY010000026.1"/>
</dbReference>
<evidence type="ECO:0000256" key="1">
    <source>
        <dbReference type="ARBA" id="ARBA00011073"/>
    </source>
</evidence>
<feature type="signal peptide" evidence="8">
    <location>
        <begin position="1"/>
        <end position="31"/>
    </location>
</feature>
<feature type="chain" id="PRO_5046783258" evidence="8">
    <location>
        <begin position="32"/>
        <end position="439"/>
    </location>
</feature>
<keyword evidence="11" id="KW-1185">Reference proteome</keyword>
<dbReference type="InterPro" id="IPR022398">
    <property type="entry name" value="Peptidase_S8_His-AS"/>
</dbReference>
<proteinExistence type="inferred from homology"/>
<reference evidence="10 11" key="1">
    <citation type="submission" date="2021-05" db="EMBL/GenBank/DDBJ databases">
        <title>Kineosporia and Streptomyces sp. nov. two new marine actinobacteria isolated from Coral.</title>
        <authorList>
            <person name="Buangrab K."/>
            <person name="Sutthacheep M."/>
            <person name="Yeemin T."/>
            <person name="Harunari E."/>
            <person name="Igarashi Y."/>
            <person name="Kanchanasin P."/>
            <person name="Tanasupawat S."/>
            <person name="Phongsopitanun W."/>
        </authorList>
    </citation>
    <scope>NUCLEOTIDE SEQUENCE [LARGE SCALE GENOMIC DNA]</scope>
    <source>
        <strain evidence="10 11">J2-2</strain>
    </source>
</reference>
<comment type="caution">
    <text evidence="5">Lacks conserved residue(s) required for the propagation of feature annotation.</text>
</comment>
<keyword evidence="2" id="KW-0645">Protease</keyword>
<dbReference type="Proteomes" id="UP001197247">
    <property type="component" value="Unassembled WGS sequence"/>
</dbReference>
<keyword evidence="3" id="KW-0378">Hydrolase</keyword>
<keyword evidence="8" id="KW-0732">Signal</keyword>
<feature type="region of interest" description="Disordered" evidence="6">
    <location>
        <begin position="397"/>
        <end position="439"/>
    </location>
</feature>
<keyword evidence="7" id="KW-1133">Transmembrane helix</keyword>
<feature type="compositionally biased region" description="Basic and acidic residues" evidence="6">
    <location>
        <begin position="401"/>
        <end position="410"/>
    </location>
</feature>